<protein>
    <recommendedName>
        <fullName evidence="4">Lipoprotein</fullName>
    </recommendedName>
</protein>
<organism evidence="2 3">
    <name type="scientific">Streptomyces malaysiensis subsp. samsunensis</name>
    <dbReference type="NCBI Taxonomy" id="459658"/>
    <lineage>
        <taxon>Bacteria</taxon>
        <taxon>Bacillati</taxon>
        <taxon>Actinomycetota</taxon>
        <taxon>Actinomycetes</taxon>
        <taxon>Kitasatosporales</taxon>
        <taxon>Streptomycetaceae</taxon>
        <taxon>Streptomyces</taxon>
        <taxon>Streptomyces violaceusniger group</taxon>
    </lineage>
</organism>
<evidence type="ECO:0008006" key="4">
    <source>
        <dbReference type="Google" id="ProtNLM"/>
    </source>
</evidence>
<keyword evidence="1" id="KW-1133">Transmembrane helix</keyword>
<keyword evidence="1" id="KW-0472">Membrane</keyword>
<name>A0A9X2RWS5_STRMQ</name>
<reference evidence="2" key="1">
    <citation type="submission" date="2022-06" db="EMBL/GenBank/DDBJ databases">
        <title>WGS of actinobacteria.</title>
        <authorList>
            <person name="Thawai C."/>
        </authorList>
    </citation>
    <scope>NUCLEOTIDE SEQUENCE</scope>
    <source>
        <strain evidence="2">DSM 42010</strain>
    </source>
</reference>
<dbReference type="Proteomes" id="UP001142400">
    <property type="component" value="Unassembled WGS sequence"/>
</dbReference>
<proteinExistence type="predicted"/>
<keyword evidence="1" id="KW-0812">Transmembrane</keyword>
<dbReference type="RefSeq" id="WP_257634247.1">
    <property type="nucleotide sequence ID" value="NZ_JANIIC010000048.1"/>
</dbReference>
<sequence length="214" mass="22233">MSRTKQALAAAATPIGAIAVAGLEVVIPAAAACTGGWVGSNAPGLPSGWAGALGGALGLGLAAGVMQLLNSFKASLRALNRTSNSPATELSLEEPEEALPSHPQDVMDLLTQAAQAGAAHEAAFHSRKVDPAGALLDKKELWVGVDGTSAMFHLADGAYVYYEKDDSGKHPRHEYSFVAPATRTESVPVTSMDQVRDLLEQHVTRELKDEPVAA</sequence>
<evidence type="ECO:0000313" key="2">
    <source>
        <dbReference type="EMBL" id="MCQ8833771.1"/>
    </source>
</evidence>
<comment type="caution">
    <text evidence="2">The sequence shown here is derived from an EMBL/GenBank/DDBJ whole genome shotgun (WGS) entry which is preliminary data.</text>
</comment>
<gene>
    <name evidence="2" type="ORF">NQU54_33150</name>
</gene>
<dbReference type="EMBL" id="JANIIC010000048">
    <property type="protein sequence ID" value="MCQ8833771.1"/>
    <property type="molecule type" value="Genomic_DNA"/>
</dbReference>
<accession>A0A9X2RWS5</accession>
<dbReference type="AlphaFoldDB" id="A0A9X2RWS5"/>
<evidence type="ECO:0000313" key="3">
    <source>
        <dbReference type="Proteomes" id="UP001142400"/>
    </source>
</evidence>
<keyword evidence="3" id="KW-1185">Reference proteome</keyword>
<evidence type="ECO:0000256" key="1">
    <source>
        <dbReference type="SAM" id="Phobius"/>
    </source>
</evidence>
<feature type="transmembrane region" description="Helical" evidence="1">
    <location>
        <begin position="48"/>
        <end position="69"/>
    </location>
</feature>